<evidence type="ECO:0000313" key="1">
    <source>
        <dbReference type="EMBL" id="VUZ48136.1"/>
    </source>
</evidence>
<organism evidence="1 2">
    <name type="scientific">Hymenolepis diminuta</name>
    <name type="common">Rat tapeworm</name>
    <dbReference type="NCBI Taxonomy" id="6216"/>
    <lineage>
        <taxon>Eukaryota</taxon>
        <taxon>Metazoa</taxon>
        <taxon>Spiralia</taxon>
        <taxon>Lophotrochozoa</taxon>
        <taxon>Platyhelminthes</taxon>
        <taxon>Cestoda</taxon>
        <taxon>Eucestoda</taxon>
        <taxon>Cyclophyllidea</taxon>
        <taxon>Hymenolepididae</taxon>
        <taxon>Hymenolepis</taxon>
    </lineage>
</organism>
<name>A0A564YLP3_HYMDI</name>
<keyword evidence="2" id="KW-1185">Reference proteome</keyword>
<dbReference type="EMBL" id="CABIJS010000277">
    <property type="protein sequence ID" value="VUZ48136.1"/>
    <property type="molecule type" value="Genomic_DNA"/>
</dbReference>
<sequence>MSPNSIQGCVAIEKMVACRLQDRVGGLKKAFFCRTRSNADVRTGEISLRDNCV</sequence>
<reference evidence="1 2" key="1">
    <citation type="submission" date="2019-07" db="EMBL/GenBank/DDBJ databases">
        <authorList>
            <person name="Jastrzebski P J."/>
            <person name="Paukszto L."/>
            <person name="Jastrzebski P J."/>
        </authorList>
    </citation>
    <scope>NUCLEOTIDE SEQUENCE [LARGE SCALE GENOMIC DNA]</scope>
    <source>
        <strain evidence="1 2">WMS-il1</strain>
    </source>
</reference>
<dbReference type="AlphaFoldDB" id="A0A564YLP3"/>
<proteinExistence type="predicted"/>
<dbReference type="Proteomes" id="UP000321570">
    <property type="component" value="Unassembled WGS sequence"/>
</dbReference>
<feature type="non-terminal residue" evidence="1">
    <location>
        <position position="53"/>
    </location>
</feature>
<protein>
    <submittedName>
        <fullName evidence="1">Uncharacterized protein</fullName>
    </submittedName>
</protein>
<gene>
    <name evidence="1" type="ORF">WMSIL1_LOCUS7500</name>
</gene>
<accession>A0A564YLP3</accession>
<evidence type="ECO:0000313" key="2">
    <source>
        <dbReference type="Proteomes" id="UP000321570"/>
    </source>
</evidence>